<protein>
    <recommendedName>
        <fullName evidence="4">Matrixin</fullName>
    </recommendedName>
</protein>
<evidence type="ECO:0008006" key="4">
    <source>
        <dbReference type="Google" id="ProtNLM"/>
    </source>
</evidence>
<dbReference type="EMBL" id="JAOVZO020000020">
    <property type="protein sequence ID" value="MDC8015465.1"/>
    <property type="molecule type" value="Genomic_DNA"/>
</dbReference>
<comment type="caution">
    <text evidence="2">The sequence shown here is derived from an EMBL/GenBank/DDBJ whole genome shotgun (WGS) entry which is preliminary data.</text>
</comment>
<organism evidence="2 3">
    <name type="scientific">Tahibacter soli</name>
    <dbReference type="NCBI Taxonomy" id="2983605"/>
    <lineage>
        <taxon>Bacteria</taxon>
        <taxon>Pseudomonadati</taxon>
        <taxon>Pseudomonadota</taxon>
        <taxon>Gammaproteobacteria</taxon>
        <taxon>Lysobacterales</taxon>
        <taxon>Rhodanobacteraceae</taxon>
        <taxon>Tahibacter</taxon>
    </lineage>
</organism>
<accession>A0A9X4BIN3</accession>
<dbReference type="SUPFAM" id="SSF55486">
    <property type="entry name" value="Metalloproteases ('zincins'), catalytic domain"/>
    <property type="match status" value="2"/>
</dbReference>
<evidence type="ECO:0000313" key="2">
    <source>
        <dbReference type="EMBL" id="MDC8015465.1"/>
    </source>
</evidence>
<keyword evidence="1" id="KW-0732">Signal</keyword>
<feature type="signal peptide" evidence="1">
    <location>
        <begin position="1"/>
        <end position="24"/>
    </location>
</feature>
<dbReference type="InterPro" id="IPR024079">
    <property type="entry name" value="MetalloPept_cat_dom_sf"/>
</dbReference>
<dbReference type="GO" id="GO:0008237">
    <property type="term" value="F:metallopeptidase activity"/>
    <property type="evidence" value="ECO:0007669"/>
    <property type="project" value="InterPro"/>
</dbReference>
<evidence type="ECO:0000256" key="1">
    <source>
        <dbReference type="SAM" id="SignalP"/>
    </source>
</evidence>
<name>A0A9X4BIN3_9GAMM</name>
<dbReference type="Proteomes" id="UP001139971">
    <property type="component" value="Unassembled WGS sequence"/>
</dbReference>
<feature type="chain" id="PRO_5040897869" description="Matrixin" evidence="1">
    <location>
        <begin position="25"/>
        <end position="338"/>
    </location>
</feature>
<gene>
    <name evidence="2" type="ORF">OD750_023310</name>
</gene>
<proteinExistence type="predicted"/>
<evidence type="ECO:0000313" key="3">
    <source>
        <dbReference type="Proteomes" id="UP001139971"/>
    </source>
</evidence>
<dbReference type="Gene3D" id="3.40.390.10">
    <property type="entry name" value="Collagenase (Catalytic Domain)"/>
    <property type="match status" value="1"/>
</dbReference>
<reference evidence="2" key="1">
    <citation type="submission" date="2023-02" db="EMBL/GenBank/DDBJ databases">
        <title>Tahibacter soli sp. nov. isolated from soil.</title>
        <authorList>
            <person name="Baek J.H."/>
            <person name="Lee J.K."/>
            <person name="Choi D.G."/>
            <person name="Jeon C.O."/>
        </authorList>
    </citation>
    <scope>NUCLEOTIDE SEQUENCE</scope>
    <source>
        <strain evidence="2">BL</strain>
    </source>
</reference>
<keyword evidence="3" id="KW-1185">Reference proteome</keyword>
<sequence>MFVSRAGIAIVLLSLLMPEGAAFAQPSGQPGCSGASGGRSGCVRLAFTASHAIATALELGIRHALTGTSWTDQARPRVEVPVVVYYPGGNASDSYYYMFTDPTTNTSEGYTLEVYSRLGAAVSSWSSIPFTGRPARHDLANESEGRPVNGVVVRMLNQAGAGSSAGALADTSIDLEPRVINVYLPTLYARARSQLQSLRDATVVSADTSFEQLVSLFLSFTLTHELGHAFGLAHSDQPVDDHVVELLPPVGEGRQIQSAGQTFTVVYDERPSIMAANVVDYLIELRRYQRRPVVLSDIVPSRRDIEGVTRLYNVGYISPEFRRSWWQKLLNIHPRDET</sequence>
<dbReference type="RefSeq" id="WP_263540654.1">
    <property type="nucleotide sequence ID" value="NZ_JAOVZO020000020.1"/>
</dbReference>
<dbReference type="AlphaFoldDB" id="A0A9X4BIN3"/>